<evidence type="ECO:0000313" key="6">
    <source>
        <dbReference type="EMBL" id="MBK1834172.1"/>
    </source>
</evidence>
<dbReference type="InterPro" id="IPR011050">
    <property type="entry name" value="Pectin_lyase_fold/virulence"/>
</dbReference>
<sequence>MIRPSSFLALPFLVLPLSAQIPAFPGAEGFGAHANGGRGGDVYHVTNLNNSGPGSLKEGVDTAPSAGRTIVFDVSGYINIRNGRLRIVQDNITIAGQTAPGDGIGLYDGTLRVTGNNVIIRNLRLRHGKGGAGGDCLNLDASAENSIIDHVSMQFSTDENISFFNSALDKFTMQNSLSAWGLESHNAGGLWDLDRGSCLTSLWAHHHTRNPKARPYGLMEWVNNVTFDWGIGMIMGDSQTPAPWKANVIGSYFLSPPGYTDSIALEKATVDRHGNPNFSLYLADCLHDSDGDGQLNGTDKGYAIVRGSEYQSGDPAGANRYVKSATPFPGASGNIAITVDDPLTAYKKVLSQAGAVRMDANYAGPLRDEVDTLLFENLTNQVHSRISRESDLPVSNNGMGTLSSSPPPLNTDRDGMPNFWEQALGYDAALADHNTPITDPANSFFPAGTPAGYTRLEEYLHFLSLPHAVIAKNTAEQASTLQVDLRRYTSGFSESPEFTIAGVNGGTISQRAADGTTPAPSGPIVAFTPEVDFTGRAGFEFTVTDADGSTWTQSFALLVTSTSLPRQLRWEGGQSSTWNESDLNWRKTDEEITSFENGDNTLFDDRSQQTDLTLADNLLPSSVTLTGSKDFRFSGPGQLAVAETFTKASESTLTLDTLLTTGLGTILNGGEVILNDGGNIQGGSLFFNGDSTLTDNSSSYFTLSPNLVVEEGAIGRINFSDRCDFEGSLSGGGTFEIFSPSASGTEGRVYFEGSASGATGQVLLSGGGYGRIALVTNGGSFTGFPNAAVHLDGISLFTRNNSSGNSYGLGSLSGTADSRLVGSYYAGPATWNVGSLGLDSEFAGVISNGTGGQANGLNKYGSGVLTLSGENTYTGTTAVHEGELRVTGSLGESDHYVGSGARLSGSGPVARLLTAQDGSILAPGDQAREAGTLIASNGFELKAATLEFDLSADPATGNDQIINESGTLTIRSPGGNVGAHFDFHLLDGQLSAGTYTLVSGGTGTSAPGSPALTHNLPEGARQSFALSRSGGGSSDAFIRLTVTGESQDLLWTGSSATWDLAGESNWSGSSDGDQRFFNLDRVLFDDTAATGSVQLAGSLAPQLVQLTNNSLDYTFAGSGSVTGITRLEKSGTASLTLAHSAGNDFTGGVFLAGGTLELAHPAVGLGSSEVTLAGGTLALPGSATFLPNDLMITGDAAISSLYGGNSTIVDSFSHELRSTGFPTLDLSGVAGIISLRGAMDEFGGTIDFGSGSGMLRLNSGTNGSEDVNFGSAQAHFALGSGGARLTNRNGNKIIDLGALSGGPETHLSGRQSGSGTTATTYRIGALNLDTCFDGTISNGGDQGGLNLVKVGSGSLCLGGISDLVGSLQLSEGHLSLPGSLVLSGPTEMEASTLLSLENGSLTTESLTIPAGATLAGPGQFSGDLVNNGLLTSAEGTLQIEGDIVNNGVARLTSQSLLEVSGEFVNHGILDLLTAGGGAPTNLVNHGVVIDSSSLQPLSFSWEDGSLSLTLASYEGYLYQLQSSPSLEANSWMPLGTPARGINGELTLTDTPSATALFYRVMVSPENE</sequence>
<dbReference type="NCBIfam" id="TIGR02601">
    <property type="entry name" value="autotrns_rpt"/>
    <property type="match status" value="1"/>
</dbReference>
<dbReference type="InterPro" id="IPR013425">
    <property type="entry name" value="Autotrns_rpt"/>
</dbReference>
<dbReference type="Proteomes" id="UP000604083">
    <property type="component" value="Unassembled WGS sequence"/>
</dbReference>
<evidence type="ECO:0000256" key="1">
    <source>
        <dbReference type="ARBA" id="ARBA00022723"/>
    </source>
</evidence>
<evidence type="ECO:0000313" key="7">
    <source>
        <dbReference type="Proteomes" id="UP000604083"/>
    </source>
</evidence>
<feature type="chain" id="PRO_5037496845" evidence="5">
    <location>
        <begin position="20"/>
        <end position="1567"/>
    </location>
</feature>
<evidence type="ECO:0000256" key="3">
    <source>
        <dbReference type="ARBA" id="ARBA00023180"/>
    </source>
</evidence>
<organism evidence="6 7">
    <name type="scientific">Roseibacillus ishigakijimensis</name>
    <dbReference type="NCBI Taxonomy" id="454146"/>
    <lineage>
        <taxon>Bacteria</taxon>
        <taxon>Pseudomonadati</taxon>
        <taxon>Verrucomicrobiota</taxon>
        <taxon>Verrucomicrobiia</taxon>
        <taxon>Verrucomicrobiales</taxon>
        <taxon>Verrucomicrobiaceae</taxon>
        <taxon>Roseibacillus</taxon>
    </lineage>
</organism>
<dbReference type="EMBL" id="JAENIO010000019">
    <property type="protein sequence ID" value="MBK1834172.1"/>
    <property type="molecule type" value="Genomic_DNA"/>
</dbReference>
<evidence type="ECO:0000256" key="2">
    <source>
        <dbReference type="ARBA" id="ARBA00022729"/>
    </source>
</evidence>
<dbReference type="GO" id="GO:0046872">
    <property type="term" value="F:metal ion binding"/>
    <property type="evidence" value="ECO:0007669"/>
    <property type="project" value="UniProtKB-KW"/>
</dbReference>
<dbReference type="Pfam" id="PF12951">
    <property type="entry name" value="PATR"/>
    <property type="match status" value="2"/>
</dbReference>
<feature type="compositionally biased region" description="Polar residues" evidence="4">
    <location>
        <begin position="393"/>
        <end position="404"/>
    </location>
</feature>
<evidence type="ECO:0000256" key="5">
    <source>
        <dbReference type="SAM" id="SignalP"/>
    </source>
</evidence>
<evidence type="ECO:0000256" key="4">
    <source>
        <dbReference type="SAM" id="MobiDB-lite"/>
    </source>
</evidence>
<feature type="signal peptide" evidence="5">
    <location>
        <begin position="1"/>
        <end position="19"/>
    </location>
</feature>
<dbReference type="PANTHER" id="PTHR42970:SF1">
    <property type="entry name" value="PECTATE LYASE C-RELATED"/>
    <property type="match status" value="1"/>
</dbReference>
<keyword evidence="3" id="KW-0325">Glycoprotein</keyword>
<dbReference type="RefSeq" id="WP_200391608.1">
    <property type="nucleotide sequence ID" value="NZ_JAENIO010000019.1"/>
</dbReference>
<dbReference type="SUPFAM" id="SSF51126">
    <property type="entry name" value="Pectin lyase-like"/>
    <property type="match status" value="2"/>
</dbReference>
<keyword evidence="7" id="KW-1185">Reference proteome</keyword>
<comment type="caution">
    <text evidence="6">The sequence shown here is derived from an EMBL/GenBank/DDBJ whole genome shotgun (WGS) entry which is preliminary data.</text>
</comment>
<accession>A0A934RLX0</accession>
<protein>
    <submittedName>
        <fullName evidence="6">Autotransporter-associated beta strand repeat-containing protein</fullName>
    </submittedName>
</protein>
<keyword evidence="2 5" id="KW-0732">Signal</keyword>
<gene>
    <name evidence="6" type="ORF">JIN78_08870</name>
</gene>
<proteinExistence type="predicted"/>
<name>A0A934RLX0_9BACT</name>
<feature type="region of interest" description="Disordered" evidence="4">
    <location>
        <begin position="386"/>
        <end position="410"/>
    </location>
</feature>
<keyword evidence="1" id="KW-0479">Metal-binding</keyword>
<reference evidence="6" key="1">
    <citation type="submission" date="2021-01" db="EMBL/GenBank/DDBJ databases">
        <title>Modified the classification status of verrucomicrobia.</title>
        <authorList>
            <person name="Feng X."/>
        </authorList>
    </citation>
    <scope>NUCLEOTIDE SEQUENCE</scope>
    <source>
        <strain evidence="6">KCTC 12986</strain>
    </source>
</reference>
<dbReference type="Gene3D" id="2.160.20.10">
    <property type="entry name" value="Single-stranded right-handed beta-helix, Pectin lyase-like"/>
    <property type="match status" value="1"/>
</dbReference>
<dbReference type="InterPro" id="IPR052063">
    <property type="entry name" value="Polysaccharide_Lyase_1"/>
</dbReference>
<dbReference type="InterPro" id="IPR012334">
    <property type="entry name" value="Pectin_lyas_fold"/>
</dbReference>
<dbReference type="PANTHER" id="PTHR42970">
    <property type="entry name" value="PECTATE LYASE C-RELATED"/>
    <property type="match status" value="1"/>
</dbReference>